<dbReference type="AlphaFoldDB" id="A0A0B2XFU5"/>
<reference evidence="1 2" key="1">
    <citation type="journal article" date="2011" name="PLoS Genet.">
        <title>Genome sequencing and comparative transcriptomics of the model entomopathogenic fungi Metarhizium anisopliae and M. acridum.</title>
        <authorList>
            <person name="Gao Q."/>
            <person name="Jin K."/>
            <person name="Ying S.H."/>
            <person name="Zhang Y."/>
            <person name="Xiao G."/>
            <person name="Shang Y."/>
            <person name="Duan Z."/>
            <person name="Hu X."/>
            <person name="Xie X.Q."/>
            <person name="Zhou G."/>
            <person name="Peng G."/>
            <person name="Luo Z."/>
            <person name="Huang W."/>
            <person name="Wang B."/>
            <person name="Fang W."/>
            <person name="Wang S."/>
            <person name="Zhong Y."/>
            <person name="Ma L.J."/>
            <person name="St Leger R.J."/>
            <person name="Zhao G.P."/>
            <person name="Pei Y."/>
            <person name="Feng M.G."/>
            <person name="Xia Y."/>
            <person name="Wang C."/>
        </authorList>
    </citation>
    <scope>NUCLEOTIDE SEQUENCE [LARGE SCALE GENOMIC DNA]</scope>
    <source>
        <strain evidence="2">ARSEF 23 / ATCC MYA-3075</strain>
    </source>
</reference>
<reference evidence="1 2" key="2">
    <citation type="journal article" date="2014" name="Proc. Natl. Acad. Sci. U.S.A.">
        <title>Trajectory and genomic determinants of fungal-pathogen speciation and host adaptation.</title>
        <authorList>
            <person name="Hu X."/>
            <person name="Xiao G."/>
            <person name="Zheng P."/>
            <person name="Shang Y."/>
            <person name="Su Y."/>
            <person name="Zhang X."/>
            <person name="Liu X."/>
            <person name="Zhan S."/>
            <person name="St Leger R.J."/>
            <person name="Wang C."/>
        </authorList>
    </citation>
    <scope>GENOME REANNOTATION</scope>
    <source>
        <strain evidence="2">ARSEF 23 / ATCC MYA-3075</strain>
    </source>
</reference>
<keyword evidence="2" id="KW-1185">Reference proteome</keyword>
<comment type="caution">
    <text evidence="1">The sequence shown here is derived from an EMBL/GenBank/DDBJ whole genome shotgun (WGS) entry which is preliminary data.</text>
</comment>
<dbReference type="HOGENOM" id="CLU_2638582_0_0_1"/>
<dbReference type="RefSeq" id="XP_011411033.1">
    <property type="nucleotide sequence ID" value="XM_011412731.1"/>
</dbReference>
<organism evidence="1 2">
    <name type="scientific">Metarhizium robertsii (strain ARSEF 23 / ATCC MYA-3075)</name>
    <name type="common">Metarhizium anisopliae (strain ARSEF 23)</name>
    <dbReference type="NCBI Taxonomy" id="655844"/>
    <lineage>
        <taxon>Eukaryota</taxon>
        <taxon>Fungi</taxon>
        <taxon>Dikarya</taxon>
        <taxon>Ascomycota</taxon>
        <taxon>Pezizomycotina</taxon>
        <taxon>Sordariomycetes</taxon>
        <taxon>Hypocreomycetidae</taxon>
        <taxon>Hypocreales</taxon>
        <taxon>Clavicipitaceae</taxon>
        <taxon>Metarhizium</taxon>
    </lineage>
</organism>
<protein>
    <submittedName>
        <fullName evidence="1">Uncharacterized protein</fullName>
    </submittedName>
</protein>
<dbReference type="KEGG" id="maj:MAA_10812"/>
<gene>
    <name evidence="1" type="ORF">MAA_10812</name>
</gene>
<evidence type="ECO:0000313" key="1">
    <source>
        <dbReference type="EMBL" id="KHO11570.1"/>
    </source>
</evidence>
<dbReference type="Proteomes" id="UP000002498">
    <property type="component" value="Unassembled WGS sequence"/>
</dbReference>
<dbReference type="GeneID" id="23632261"/>
<accession>A0A0B2XFU5</accession>
<name>A0A0B2XFU5_METRA</name>
<dbReference type="EMBL" id="ADNJ02000002">
    <property type="protein sequence ID" value="KHO11570.1"/>
    <property type="molecule type" value="Genomic_DNA"/>
</dbReference>
<proteinExistence type="predicted"/>
<evidence type="ECO:0000313" key="2">
    <source>
        <dbReference type="Proteomes" id="UP000002498"/>
    </source>
</evidence>
<sequence>MPPVGRASPDRWVAGRTSEPFLAPQCPPVPQYMPRCQVWSGRYSVLPSGLVQPGLVWRQAPALEGAGAGAGAGNRQH</sequence>